<comment type="caution">
    <text evidence="2">The sequence shown here is derived from an EMBL/GenBank/DDBJ whole genome shotgun (WGS) entry which is preliminary data.</text>
</comment>
<feature type="region of interest" description="Disordered" evidence="1">
    <location>
        <begin position="228"/>
        <end position="292"/>
    </location>
</feature>
<dbReference type="EMBL" id="LQPE01000004">
    <property type="protein sequence ID" value="ORW12100.1"/>
    <property type="molecule type" value="Genomic_DNA"/>
</dbReference>
<feature type="compositionally biased region" description="Low complexity" evidence="1">
    <location>
        <begin position="368"/>
        <end position="389"/>
    </location>
</feature>
<reference evidence="2 3" key="1">
    <citation type="submission" date="2016-01" db="EMBL/GenBank/DDBJ databases">
        <title>The new phylogeny of the genus Mycobacterium.</title>
        <authorList>
            <person name="Tarcisio F."/>
            <person name="Conor M."/>
            <person name="Antonella G."/>
            <person name="Elisabetta G."/>
            <person name="Giulia F.S."/>
            <person name="Sara T."/>
            <person name="Anna F."/>
            <person name="Clotilde B."/>
            <person name="Roberto B."/>
            <person name="Veronica D.S."/>
            <person name="Fabio R."/>
            <person name="Monica P."/>
            <person name="Olivier J."/>
            <person name="Enrico T."/>
            <person name="Nicola S."/>
        </authorList>
    </citation>
    <scope>NUCLEOTIDE SEQUENCE [LARGE SCALE GENOMIC DNA]</scope>
    <source>
        <strain evidence="2 3">DSM 45166</strain>
    </source>
</reference>
<dbReference type="Proteomes" id="UP000193487">
    <property type="component" value="Unassembled WGS sequence"/>
</dbReference>
<feature type="region of interest" description="Disordered" evidence="1">
    <location>
        <begin position="327"/>
        <end position="445"/>
    </location>
</feature>
<feature type="compositionally biased region" description="Low complexity" evidence="1">
    <location>
        <begin position="327"/>
        <end position="343"/>
    </location>
</feature>
<feature type="compositionally biased region" description="Pro residues" evidence="1">
    <location>
        <begin position="390"/>
        <end position="422"/>
    </location>
</feature>
<evidence type="ECO:0000256" key="1">
    <source>
        <dbReference type="SAM" id="MobiDB-lite"/>
    </source>
</evidence>
<gene>
    <name evidence="2" type="ORF">AWC14_18055</name>
</gene>
<dbReference type="OrthoDB" id="4727254at2"/>
<accession>A0A1X1YM45</accession>
<feature type="compositionally biased region" description="Pro residues" evidence="1">
    <location>
        <begin position="229"/>
        <end position="246"/>
    </location>
</feature>
<dbReference type="RefSeq" id="WP_085240912.1">
    <property type="nucleotide sequence ID" value="NZ_LQPE01000004.1"/>
</dbReference>
<proteinExistence type="predicted"/>
<feature type="compositionally biased region" description="Low complexity" evidence="1">
    <location>
        <begin position="247"/>
        <end position="257"/>
    </location>
</feature>
<feature type="compositionally biased region" description="Acidic residues" evidence="1">
    <location>
        <begin position="344"/>
        <end position="367"/>
    </location>
</feature>
<dbReference type="AlphaFoldDB" id="A0A1X1YM45"/>
<sequence>MGPALDVAARLAEGRPAVEHAQTYVTACRAVGYRHPDLTAHDRQVLDWYETEDGLDLHVLDDDCAALWAAVSTTEEALARQREQIGELAAAWRGAGADAAMQFLQRHCDAASMLAARVRAAADGYGQLRDTLWQAVDGKAATAIGVDDRSSAQRPLWLPAAHIVTTGSGDRSASEELVRDEVMPYVDNDIRDDWLVRMRSATALVAAAYDAAIDAVAATPDACFAIPGDLPPRPLRDQPAPPPLPAEPTAEPPADITTPPPPPSAPAAIPAGMTDSQPPVPPLSDMAAPLGDVGGMPTGAGGLGSLGGIASGIGGVVGAIVDSIGGLLGSLADGLGDPSASDDPPLDDELDADEPIDEEDDDKDVDNDATTPDENPAATEELADETAAPPAEPPPADGPPPAEAPPAEPMPAVEPPQPATPEPEPEQAASTPCEIAADELPQAGQ</sequence>
<evidence type="ECO:0000313" key="2">
    <source>
        <dbReference type="EMBL" id="ORW12100.1"/>
    </source>
</evidence>
<organism evidence="2 3">
    <name type="scientific">Mycobacterium kyorinense</name>
    <dbReference type="NCBI Taxonomy" id="487514"/>
    <lineage>
        <taxon>Bacteria</taxon>
        <taxon>Bacillati</taxon>
        <taxon>Actinomycetota</taxon>
        <taxon>Actinomycetes</taxon>
        <taxon>Mycobacteriales</taxon>
        <taxon>Mycobacteriaceae</taxon>
        <taxon>Mycobacterium</taxon>
    </lineage>
</organism>
<protein>
    <submittedName>
        <fullName evidence="2">Uncharacterized protein</fullName>
    </submittedName>
</protein>
<name>A0A1X1YM45_9MYCO</name>
<keyword evidence="3" id="KW-1185">Reference proteome</keyword>
<evidence type="ECO:0000313" key="3">
    <source>
        <dbReference type="Proteomes" id="UP000193487"/>
    </source>
</evidence>